<dbReference type="PANTHER" id="PTHR35580:SF1">
    <property type="entry name" value="PHYTASE-LIKE DOMAIN-CONTAINING PROTEIN"/>
    <property type="match status" value="1"/>
</dbReference>
<accession>A0A841TSM3</accession>
<protein>
    <submittedName>
        <fullName evidence="3">DUF11 domain-containing protein</fullName>
    </submittedName>
</protein>
<name>A0A841TSM3_9BACL</name>
<proteinExistence type="predicted"/>
<reference evidence="3 4" key="1">
    <citation type="submission" date="2020-08" db="EMBL/GenBank/DDBJ databases">
        <title>Cohnella phylogeny.</title>
        <authorList>
            <person name="Dunlap C."/>
        </authorList>
    </citation>
    <scope>NUCLEOTIDE SEQUENCE [LARGE SCALE GENOMIC DNA]</scope>
    <source>
        <strain evidence="3 4">DSM 25239</strain>
    </source>
</reference>
<dbReference type="Pfam" id="PF06739">
    <property type="entry name" value="SBBP"/>
    <property type="match status" value="6"/>
</dbReference>
<evidence type="ECO:0000259" key="2">
    <source>
        <dbReference type="Pfam" id="PF25778"/>
    </source>
</evidence>
<dbReference type="Gene3D" id="2.60.40.10">
    <property type="entry name" value="Immunoglobulins"/>
    <property type="match status" value="1"/>
</dbReference>
<organism evidence="3 4">
    <name type="scientific">Cohnella xylanilytica</name>
    <dbReference type="NCBI Taxonomy" id="557555"/>
    <lineage>
        <taxon>Bacteria</taxon>
        <taxon>Bacillati</taxon>
        <taxon>Bacillota</taxon>
        <taxon>Bacilli</taxon>
        <taxon>Bacillales</taxon>
        <taxon>Paenibacillaceae</taxon>
        <taxon>Cohnella</taxon>
    </lineage>
</organism>
<dbReference type="InterPro" id="IPR057708">
    <property type="entry name" value="DUF7948"/>
</dbReference>
<dbReference type="RefSeq" id="WP_185134130.1">
    <property type="nucleotide sequence ID" value="NZ_JACJVR010000004.1"/>
</dbReference>
<dbReference type="InterPro" id="IPR055354">
    <property type="entry name" value="DUF7507"/>
</dbReference>
<dbReference type="Pfam" id="PF25778">
    <property type="entry name" value="DUF7948"/>
    <property type="match status" value="1"/>
</dbReference>
<dbReference type="InterPro" id="IPR052918">
    <property type="entry name" value="Motility_Chemotaxis_Reg"/>
</dbReference>
<feature type="domain" description="DUF7948" evidence="2">
    <location>
        <begin position="2"/>
        <end position="133"/>
    </location>
</feature>
<evidence type="ECO:0000313" key="3">
    <source>
        <dbReference type="EMBL" id="MBB6690108.1"/>
    </source>
</evidence>
<evidence type="ECO:0000259" key="1">
    <source>
        <dbReference type="Pfam" id="PF24346"/>
    </source>
</evidence>
<evidence type="ECO:0000313" key="4">
    <source>
        <dbReference type="Proteomes" id="UP000553776"/>
    </source>
</evidence>
<gene>
    <name evidence="3" type="ORF">H7B90_01720</name>
</gene>
<feature type="domain" description="DUF7507" evidence="1">
    <location>
        <begin position="793"/>
        <end position="848"/>
    </location>
</feature>
<dbReference type="InterPro" id="IPR013783">
    <property type="entry name" value="Ig-like_fold"/>
</dbReference>
<dbReference type="PANTHER" id="PTHR35580">
    <property type="entry name" value="CELL SURFACE GLYCOPROTEIN (S-LAYER PROTEIN)-LIKE PROTEIN"/>
    <property type="match status" value="1"/>
</dbReference>
<dbReference type="NCBIfam" id="TIGR01451">
    <property type="entry name" value="B_ant_repeat"/>
    <property type="match status" value="6"/>
</dbReference>
<dbReference type="Proteomes" id="UP000553776">
    <property type="component" value="Unassembled WGS sequence"/>
</dbReference>
<feature type="domain" description="DUF7507" evidence="1">
    <location>
        <begin position="1104"/>
        <end position="1184"/>
    </location>
</feature>
<sequence length="1412" mass="145769">MIGQDPAKWHTKLPTYQEVVYRELWPGVDLIFHGEGGKLKYDVVVQPGAGLDAVRFAYRGADRLSLDEQGNLLIHTAFGVLTEERPVSYQEADNKKVPVECRFVIKQTEPDECIYGFEVGDGYDAGNRLVIDPSLLYSSYLGGSGTETGFAIAVDGSGNSYVTGQTVSANFPLTPGAFQTGAAGSSDAFVTKVNAEGTALEFSTFIGGSSLDLGAGIAVDDSGHAYVTGQTTSANFPVTSGAFQPEIGGSRDGFVIKLSSDGSALLYSTYLGGSSVDNGNAIAVDGSGHAYVTGTTSSTDFPTTPGAFQTAGGDNLGDIFVTKLSADGSALLYSTYIAGNHIDEGLAIAIDGSGNAYVAGATISSNFPTTPGAFQIALRGTQDGFVTKLNADGSALVYSTFLGGSGNDDGEGIAVDEFGSAYVTGKTTSTDFPVTGGAFQTAFGGGTFDAYVTKLSPDGSALVYSTYLGGSGTDTGVGIGLSGGRAYVAGITGSGNFPVTPDAVQPSLAGAEDAFLTQLNVSGSALDFSTFIGGSSNDSGFSLAVDRSGSAYMTGQTFSSNYPVTPGAFQQALAGGGDSFVTKIGNTAEIFVRKFSDRFEVRPGETVIFFIEVFNPSAVTLTNVSIDDPRLGFSVAVPEWVPGEVRIFEVVFTVPAGTPPGLLTNTVAVASDQISEPVTEESEILVTETPALLATKTVNPPAAAPGETVVFTIAIQNVGNVDLIHVRMNDPLIGLEETIGDIPVGTSVVIEWPFVIPSDAQAGLTIANTVTIVADNLPAPEEIGTAVEVLPVPRLSLTKTADRTVVPPGETVAFTITAANTGNAALTNISVTDDLTGFRTVIPLLAIGQTEALRVPFLVPLEMPPQTFTNTATAVSKETEPVSASTEVVVSARPLLGVSKVPDSTAVTPGQTFNYTVTLSNLGNVPLTGIRLADPLLGFDQTIATLAVGETLEIAIPFAVPAGASIGSDIANLLSVTSTETVTQQVESLVTVAGAGLALSKQPDRAFAALGETITFTLIVTNLLNVPQTQVVLSDPLLGIGETVGSLPANGTITRTAPFTIPAGAANGSVITNAFRVSSDQTPLQQTTAEVVVREVPGALTTLTVLKLPDRSVAAPGETIRYTAQATNTGSNPATSVIVSDSLTGTQSTIPVIAPGETAAATFTFTVPADAAQGTVIANRVTVAWPEQPPGTLAQSEARVTVAVPAVLPGLDVQASSSTADPGDTVAKTIKITNVANRTLMNIRVADSLLGFRTVIPSLAPGAQRVFTLPFTIPAGTTGGTAFRNAVVILSDQTPQQQDTVLIRAAALPDAELIHTVNRPEGRPGETVIFTIQVRNTGNVALLNAILTAPRLNIQLRIVRFEVGADETIRVPFVLPDVEEDTVITSLATFVSDNGPTRQAHASVLVIAEEEE</sequence>
<dbReference type="Pfam" id="PF24346">
    <property type="entry name" value="DUF7507"/>
    <property type="match status" value="2"/>
</dbReference>
<comment type="caution">
    <text evidence="3">The sequence shown here is derived from an EMBL/GenBank/DDBJ whole genome shotgun (WGS) entry which is preliminary data.</text>
</comment>
<keyword evidence="4" id="KW-1185">Reference proteome</keyword>
<dbReference type="InterPro" id="IPR047589">
    <property type="entry name" value="DUF11_rpt"/>
</dbReference>
<dbReference type="InterPro" id="IPR010620">
    <property type="entry name" value="SBBP_repeat"/>
</dbReference>
<dbReference type="EMBL" id="JACJVR010000004">
    <property type="protein sequence ID" value="MBB6690108.1"/>
    <property type="molecule type" value="Genomic_DNA"/>
</dbReference>